<gene>
    <name evidence="3" type="ORF">GOOTI_005_00360</name>
</gene>
<feature type="region of interest" description="Disordered" evidence="1">
    <location>
        <begin position="141"/>
        <end position="166"/>
    </location>
</feature>
<dbReference type="InterPro" id="IPR016181">
    <property type="entry name" value="Acyl_CoA_acyltransferase"/>
</dbReference>
<name>H5TFV0_GORO1</name>
<dbReference type="Gene3D" id="3.40.630.30">
    <property type="match status" value="1"/>
</dbReference>
<evidence type="ECO:0000313" key="4">
    <source>
        <dbReference type="Proteomes" id="UP000005038"/>
    </source>
</evidence>
<dbReference type="SUPFAM" id="SSF55729">
    <property type="entry name" value="Acyl-CoA N-acyltransferases (Nat)"/>
    <property type="match status" value="1"/>
</dbReference>
<reference evidence="3" key="1">
    <citation type="submission" date="2012-02" db="EMBL/GenBank/DDBJ databases">
        <title>Whole genome shotgun sequence of Gordonia otitidis NBRC 100426.</title>
        <authorList>
            <person name="Yoshida I."/>
            <person name="Hosoyama A."/>
            <person name="Tsuchikane K."/>
            <person name="Katsumata H."/>
            <person name="Yamazaki S."/>
            <person name="Fujita N."/>
        </authorList>
    </citation>
    <scope>NUCLEOTIDE SEQUENCE [LARGE SCALE GENOMIC DNA]</scope>
    <source>
        <strain evidence="3">NBRC 100426</strain>
    </source>
</reference>
<comment type="caution">
    <text evidence="3">The sequence shown here is derived from an EMBL/GenBank/DDBJ whole genome shotgun (WGS) entry which is preliminary data.</text>
</comment>
<dbReference type="InterPro" id="IPR000182">
    <property type="entry name" value="GNAT_dom"/>
</dbReference>
<dbReference type="PROSITE" id="PS51186">
    <property type="entry name" value="GNAT"/>
    <property type="match status" value="1"/>
</dbReference>
<protein>
    <recommendedName>
        <fullName evidence="2">N-acetyltransferase domain-containing protein</fullName>
    </recommendedName>
</protein>
<evidence type="ECO:0000256" key="1">
    <source>
        <dbReference type="SAM" id="MobiDB-lite"/>
    </source>
</evidence>
<dbReference type="GO" id="GO:0016747">
    <property type="term" value="F:acyltransferase activity, transferring groups other than amino-acyl groups"/>
    <property type="evidence" value="ECO:0007669"/>
    <property type="project" value="InterPro"/>
</dbReference>
<dbReference type="Pfam" id="PF13508">
    <property type="entry name" value="Acetyltransf_7"/>
    <property type="match status" value="1"/>
</dbReference>
<evidence type="ECO:0000259" key="2">
    <source>
        <dbReference type="PROSITE" id="PS51186"/>
    </source>
</evidence>
<dbReference type="CDD" id="cd04301">
    <property type="entry name" value="NAT_SF"/>
    <property type="match status" value="1"/>
</dbReference>
<dbReference type="InterPro" id="IPR046156">
    <property type="entry name" value="DUF6158"/>
</dbReference>
<keyword evidence="4" id="KW-1185">Reference proteome</keyword>
<evidence type="ECO:0000313" key="3">
    <source>
        <dbReference type="EMBL" id="GAB32358.1"/>
    </source>
</evidence>
<dbReference type="EMBL" id="BAFB01000005">
    <property type="protein sequence ID" value="GAB32358.1"/>
    <property type="molecule type" value="Genomic_DNA"/>
</dbReference>
<dbReference type="STRING" id="1108044.GOOTI_005_00360"/>
<feature type="region of interest" description="Disordered" evidence="1">
    <location>
        <begin position="317"/>
        <end position="340"/>
    </location>
</feature>
<dbReference type="RefSeq" id="WP_007236633.1">
    <property type="nucleotide sequence ID" value="NZ_BAFB01000005.1"/>
</dbReference>
<proteinExistence type="predicted"/>
<dbReference type="Proteomes" id="UP000005038">
    <property type="component" value="Unassembled WGS sequence"/>
</dbReference>
<feature type="domain" description="N-acetyltransferase" evidence="2">
    <location>
        <begin position="160"/>
        <end position="308"/>
    </location>
</feature>
<dbReference type="Pfam" id="PF19655">
    <property type="entry name" value="DUF6158"/>
    <property type="match status" value="1"/>
</dbReference>
<sequence length="340" mass="37621">MSITTDRADKGLGRPVEELSDAELELQGKQSHDTRNWVFLHGTAEQFANHTRRMLALEQEYLRRHPKRTWQGHDPVPPDRATGDPVTALLAAVDAAGGRVHKLELHQIARECQVPREVLASLYGERGYLDADRADRVLTPAGREVARGNRDAGQGGSGPHSVPDLTWVYDPQPRWDADRERIVGYAPDGVFDIAPTTGDTALTGQWWRAEDDNGVVGYGWMDSAWGDAEILLAVEPHRQAHGIGGFILDHLESEAAARGVNYVYNTVRGDRGHRAKVSAWLIGRGYVADEAGETLRKRVGGRVIRDPDHPLYAPVFDDAVDRGPGAEEEGGYVDPEFQRY</sequence>
<dbReference type="AlphaFoldDB" id="H5TFV0"/>
<accession>H5TFV0</accession>
<organism evidence="3 4">
    <name type="scientific">Gordonia otitidis (strain DSM 44809 / CCUG 52243 / JCM 12355 / NBRC 100426 / IFM 10032)</name>
    <dbReference type="NCBI Taxonomy" id="1108044"/>
    <lineage>
        <taxon>Bacteria</taxon>
        <taxon>Bacillati</taxon>
        <taxon>Actinomycetota</taxon>
        <taxon>Actinomycetes</taxon>
        <taxon>Mycobacteriales</taxon>
        <taxon>Gordoniaceae</taxon>
        <taxon>Gordonia</taxon>
    </lineage>
</organism>